<dbReference type="EMBL" id="JAFNJU010000005">
    <property type="protein sequence ID" value="MBO1264969.1"/>
    <property type="molecule type" value="Genomic_DNA"/>
</dbReference>
<protein>
    <recommendedName>
        <fullName evidence="3">HNH endonuclease</fullName>
    </recommendedName>
</protein>
<keyword evidence="2" id="KW-1185">Reference proteome</keyword>
<evidence type="ECO:0000313" key="1">
    <source>
        <dbReference type="EMBL" id="MBO1264969.1"/>
    </source>
</evidence>
<accession>A0A939H693</accession>
<gene>
    <name evidence="1" type="ORF">J3A84_08000</name>
</gene>
<dbReference type="AlphaFoldDB" id="A0A939H693"/>
<dbReference type="InterPro" id="IPR003615">
    <property type="entry name" value="HNH_nuc"/>
</dbReference>
<sequence>MQKSFNSFEVVDEQIIIKRIDKSLLTYGEIRIPNYLRDFFHFHEMEKHDRWDITIHYNKTEFYGVLYLDDYKRLRGKLRWGKDLTRELSNVTAKYVFESYGYEIREESTPLLRLEKIDRKTFNADIIFPEDVERDAREYMLHADKFIYGVKARFENDPDIRMKVLKLKGMSCAICGFNYENYYGDVARGYIQIHHIIRDENHMEEYDIEKDFIPICENCHGILHRNKENNLSVSELKQIIKLRHELRKTEKE</sequence>
<comment type="caution">
    <text evidence="1">The sequence shown here is derived from an EMBL/GenBank/DDBJ whole genome shotgun (WGS) entry which is preliminary data.</text>
</comment>
<evidence type="ECO:0008006" key="3">
    <source>
        <dbReference type="Google" id="ProtNLM"/>
    </source>
</evidence>
<proteinExistence type="predicted"/>
<evidence type="ECO:0000313" key="2">
    <source>
        <dbReference type="Proteomes" id="UP000664218"/>
    </source>
</evidence>
<organism evidence="1 2">
    <name type="scientific">Proteiniclasticum aestuarii</name>
    <dbReference type="NCBI Taxonomy" id="2817862"/>
    <lineage>
        <taxon>Bacteria</taxon>
        <taxon>Bacillati</taxon>
        <taxon>Bacillota</taxon>
        <taxon>Clostridia</taxon>
        <taxon>Eubacteriales</taxon>
        <taxon>Clostridiaceae</taxon>
        <taxon>Proteiniclasticum</taxon>
    </lineage>
</organism>
<dbReference type="CDD" id="cd00085">
    <property type="entry name" value="HNHc"/>
    <property type="match status" value="1"/>
</dbReference>
<dbReference type="Proteomes" id="UP000664218">
    <property type="component" value="Unassembled WGS sequence"/>
</dbReference>
<name>A0A939H693_9CLOT</name>
<reference evidence="1" key="1">
    <citation type="submission" date="2021-03" db="EMBL/GenBank/DDBJ databases">
        <title>Proteiniclasticum marinus sp. nov., isolated from tidal flat sediment.</title>
        <authorList>
            <person name="Namirimu T."/>
            <person name="Yang J.-A."/>
            <person name="Yang S.-H."/>
            <person name="Kim Y.-J."/>
            <person name="Kwon K.K."/>
        </authorList>
    </citation>
    <scope>NUCLEOTIDE SEQUENCE</scope>
    <source>
        <strain evidence="1">SCR006</strain>
    </source>
</reference>
<dbReference type="RefSeq" id="WP_207599488.1">
    <property type="nucleotide sequence ID" value="NZ_JAFNJU010000005.1"/>
</dbReference>